<accession>A0A1G2MYW6</accession>
<dbReference type="InterPro" id="IPR051120">
    <property type="entry name" value="ABC_AA/LPS_Transport"/>
</dbReference>
<evidence type="ECO:0000313" key="6">
    <source>
        <dbReference type="Proteomes" id="UP000178089"/>
    </source>
</evidence>
<name>A0A1G2MYW6_9BACT</name>
<dbReference type="InterPro" id="IPR027417">
    <property type="entry name" value="P-loop_NTPase"/>
</dbReference>
<proteinExistence type="predicted"/>
<evidence type="ECO:0000259" key="4">
    <source>
        <dbReference type="PROSITE" id="PS50893"/>
    </source>
</evidence>
<keyword evidence="1" id="KW-0813">Transport</keyword>
<dbReference type="STRING" id="1802315.A3F51_01810"/>
<evidence type="ECO:0000256" key="3">
    <source>
        <dbReference type="ARBA" id="ARBA00022840"/>
    </source>
</evidence>
<dbReference type="EMBL" id="MHRT01000006">
    <property type="protein sequence ID" value="OHA28983.1"/>
    <property type="molecule type" value="Genomic_DNA"/>
</dbReference>
<organism evidence="5 6">
    <name type="scientific">Candidatus Taylorbacteria bacterium RIFCSPHIGHO2_12_FULL_45_16</name>
    <dbReference type="NCBI Taxonomy" id="1802315"/>
    <lineage>
        <taxon>Bacteria</taxon>
        <taxon>Candidatus Tayloriibacteriota</taxon>
    </lineage>
</organism>
<gene>
    <name evidence="5" type="ORF">A3F51_01810</name>
</gene>
<dbReference type="Pfam" id="PF00005">
    <property type="entry name" value="ABC_tran"/>
    <property type="match status" value="1"/>
</dbReference>
<dbReference type="InterPro" id="IPR003593">
    <property type="entry name" value="AAA+_ATPase"/>
</dbReference>
<dbReference type="PROSITE" id="PS00211">
    <property type="entry name" value="ABC_TRANSPORTER_1"/>
    <property type="match status" value="1"/>
</dbReference>
<dbReference type="AlphaFoldDB" id="A0A1G2MYW6"/>
<protein>
    <recommendedName>
        <fullName evidence="4">ABC transporter domain-containing protein</fullName>
    </recommendedName>
</protein>
<dbReference type="InterPro" id="IPR032823">
    <property type="entry name" value="BCA_ABC_TP_C"/>
</dbReference>
<dbReference type="GO" id="GO:0016887">
    <property type="term" value="F:ATP hydrolysis activity"/>
    <property type="evidence" value="ECO:0007669"/>
    <property type="project" value="InterPro"/>
</dbReference>
<dbReference type="PANTHER" id="PTHR45772">
    <property type="entry name" value="CONSERVED COMPONENT OF ABC TRANSPORTER FOR NATURAL AMINO ACIDS-RELATED"/>
    <property type="match status" value="1"/>
</dbReference>
<dbReference type="GO" id="GO:0005524">
    <property type="term" value="F:ATP binding"/>
    <property type="evidence" value="ECO:0007669"/>
    <property type="project" value="UniProtKB-KW"/>
</dbReference>
<sequence length="250" mass="28094">MPLLTTHNLTKHFDGVYAVNKLSISFESGKITSIIGPNGSGKSTLVNVLTGMHEIDGGEVIIAGAEKLTRIRAYEVPFYGITRTFQDVRLFEQMPVLDNILVVLTERSIWRSLFERHTAFHLEKAEEVLRKVGLWDKRNELAKNLSYGQRKLLEIARVLAIVHGGVGDIEIVFFDEPFAGLFPEMTKTVVAVMKELREHGKTVVLIEHNMDLIRELSDHLYVLDAGQLLAEGKPSEVLARKDVIEAYLGE</sequence>
<dbReference type="Pfam" id="PF12399">
    <property type="entry name" value="BCA_ABC_TP_C"/>
    <property type="match status" value="1"/>
</dbReference>
<dbReference type="CDD" id="cd03219">
    <property type="entry name" value="ABC_Mj1267_LivG_branched"/>
    <property type="match status" value="1"/>
</dbReference>
<dbReference type="Gene3D" id="3.40.50.300">
    <property type="entry name" value="P-loop containing nucleotide triphosphate hydrolases"/>
    <property type="match status" value="1"/>
</dbReference>
<dbReference type="SUPFAM" id="SSF52540">
    <property type="entry name" value="P-loop containing nucleoside triphosphate hydrolases"/>
    <property type="match status" value="1"/>
</dbReference>
<feature type="domain" description="ABC transporter" evidence="4">
    <location>
        <begin position="4"/>
        <end position="250"/>
    </location>
</feature>
<reference evidence="5 6" key="1">
    <citation type="journal article" date="2016" name="Nat. Commun.">
        <title>Thousands of microbial genomes shed light on interconnected biogeochemical processes in an aquifer system.</title>
        <authorList>
            <person name="Anantharaman K."/>
            <person name="Brown C.T."/>
            <person name="Hug L.A."/>
            <person name="Sharon I."/>
            <person name="Castelle C.J."/>
            <person name="Probst A.J."/>
            <person name="Thomas B.C."/>
            <person name="Singh A."/>
            <person name="Wilkins M.J."/>
            <person name="Karaoz U."/>
            <person name="Brodie E.L."/>
            <person name="Williams K.H."/>
            <person name="Hubbard S.S."/>
            <person name="Banfield J.F."/>
        </authorList>
    </citation>
    <scope>NUCLEOTIDE SEQUENCE [LARGE SCALE GENOMIC DNA]</scope>
</reference>
<dbReference type="SMART" id="SM00382">
    <property type="entry name" value="AAA"/>
    <property type="match status" value="1"/>
</dbReference>
<dbReference type="InterPro" id="IPR017871">
    <property type="entry name" value="ABC_transporter-like_CS"/>
</dbReference>
<evidence type="ECO:0000256" key="1">
    <source>
        <dbReference type="ARBA" id="ARBA00022448"/>
    </source>
</evidence>
<dbReference type="GO" id="GO:0005886">
    <property type="term" value="C:plasma membrane"/>
    <property type="evidence" value="ECO:0007669"/>
    <property type="project" value="TreeGrafter"/>
</dbReference>
<dbReference type="PROSITE" id="PS50893">
    <property type="entry name" value="ABC_TRANSPORTER_2"/>
    <property type="match status" value="1"/>
</dbReference>
<keyword evidence="3" id="KW-0067">ATP-binding</keyword>
<evidence type="ECO:0000313" key="5">
    <source>
        <dbReference type="EMBL" id="OHA28983.1"/>
    </source>
</evidence>
<comment type="caution">
    <text evidence="5">The sequence shown here is derived from an EMBL/GenBank/DDBJ whole genome shotgun (WGS) entry which is preliminary data.</text>
</comment>
<dbReference type="Proteomes" id="UP000178089">
    <property type="component" value="Unassembled WGS sequence"/>
</dbReference>
<evidence type="ECO:0000256" key="2">
    <source>
        <dbReference type="ARBA" id="ARBA00022741"/>
    </source>
</evidence>
<dbReference type="InterPro" id="IPR003439">
    <property type="entry name" value="ABC_transporter-like_ATP-bd"/>
</dbReference>
<keyword evidence="2" id="KW-0547">Nucleotide-binding</keyword>